<keyword evidence="5" id="KW-1185">Reference proteome</keyword>
<dbReference type="Pfam" id="PF04203">
    <property type="entry name" value="Sortase"/>
    <property type="match status" value="1"/>
</dbReference>
<comment type="caution">
    <text evidence="4">The sequence shown here is derived from an EMBL/GenBank/DDBJ whole genome shotgun (WGS) entry which is preliminary data.</text>
</comment>
<feature type="compositionally biased region" description="Low complexity" evidence="2">
    <location>
        <begin position="74"/>
        <end position="91"/>
    </location>
</feature>
<dbReference type="NCBIfam" id="TIGR01076">
    <property type="entry name" value="sortase_fam"/>
    <property type="match status" value="1"/>
</dbReference>
<dbReference type="Gene3D" id="2.40.260.10">
    <property type="entry name" value="Sortase"/>
    <property type="match status" value="1"/>
</dbReference>
<gene>
    <name evidence="4" type="ORF">JNB62_02880</name>
</gene>
<evidence type="ECO:0000256" key="2">
    <source>
        <dbReference type="SAM" id="MobiDB-lite"/>
    </source>
</evidence>
<name>A0ABS7HIT8_9MICO</name>
<evidence type="ECO:0000256" key="3">
    <source>
        <dbReference type="SAM" id="Phobius"/>
    </source>
</evidence>
<dbReference type="InterPro" id="IPR042003">
    <property type="entry name" value="Sortase_E"/>
</dbReference>
<feature type="region of interest" description="Disordered" evidence="2">
    <location>
        <begin position="72"/>
        <end position="110"/>
    </location>
</feature>
<evidence type="ECO:0000313" key="5">
    <source>
        <dbReference type="Proteomes" id="UP001196843"/>
    </source>
</evidence>
<dbReference type="SUPFAM" id="SSF63817">
    <property type="entry name" value="Sortase"/>
    <property type="match status" value="1"/>
</dbReference>
<protein>
    <submittedName>
        <fullName evidence="4">Class E sortase</fullName>
    </submittedName>
</protein>
<evidence type="ECO:0000313" key="4">
    <source>
        <dbReference type="EMBL" id="MBW9092623.1"/>
    </source>
</evidence>
<keyword evidence="3" id="KW-0812">Transmembrane</keyword>
<dbReference type="InterPro" id="IPR053465">
    <property type="entry name" value="Sortase_Class_E"/>
</dbReference>
<organism evidence="4 5">
    <name type="scientific">Microbacterium jejuense</name>
    <dbReference type="NCBI Taxonomy" id="1263637"/>
    <lineage>
        <taxon>Bacteria</taxon>
        <taxon>Bacillati</taxon>
        <taxon>Actinomycetota</taxon>
        <taxon>Actinomycetes</taxon>
        <taxon>Micrococcales</taxon>
        <taxon>Microbacteriaceae</taxon>
        <taxon>Microbacterium</taxon>
    </lineage>
</organism>
<accession>A0ABS7HIT8</accession>
<evidence type="ECO:0000256" key="1">
    <source>
        <dbReference type="ARBA" id="ARBA00022801"/>
    </source>
</evidence>
<dbReference type="NCBIfam" id="NF033747">
    <property type="entry name" value="class_E_sortase"/>
    <property type="match status" value="1"/>
</dbReference>
<sequence length="270" mass="29261">MLCENPPVDEAVAVSRGAARTRARPRRRTSVAGVIGELLITAGVIVLLYVVWQLWVGDMIYGAERNATGAELSEQWQQEYQQQNPEAAPAPSATDEPAAPVTADPPVMAEPRDGERFAVMHIPRFGTDYAVPMAGGVTRARTLDPIGIGHYPGTMMPGQPGNFALAAHRTTWGKPFNRIADLHVGDAIVVETEAGWYTYRFRTLEYVKPSAVEVLLPVPQVKDVPAGTAYITMTSCSPMYAMTERIVAYGVFESFTPRSAGEPASLQAVT</sequence>
<dbReference type="InterPro" id="IPR023365">
    <property type="entry name" value="Sortase_dom-sf"/>
</dbReference>
<dbReference type="CDD" id="cd05830">
    <property type="entry name" value="Sortase_E"/>
    <property type="match status" value="1"/>
</dbReference>
<proteinExistence type="predicted"/>
<dbReference type="InterPro" id="IPR005754">
    <property type="entry name" value="Sortase"/>
</dbReference>
<reference evidence="4 5" key="1">
    <citation type="journal article" date="2021" name="MBio">
        <title>Poor Competitiveness of Bradyrhizobium in Pigeon Pea Root Colonization in Indian Soils.</title>
        <authorList>
            <person name="Chalasani D."/>
            <person name="Basu A."/>
            <person name="Pullabhotla S.V.S.R.N."/>
            <person name="Jorrin B."/>
            <person name="Neal A.L."/>
            <person name="Poole P.S."/>
            <person name="Podile A.R."/>
            <person name="Tkacz A."/>
        </authorList>
    </citation>
    <scope>NUCLEOTIDE SEQUENCE [LARGE SCALE GENOMIC DNA]</scope>
    <source>
        <strain evidence="4 5">HU14</strain>
    </source>
</reference>
<keyword evidence="1" id="KW-0378">Hydrolase</keyword>
<dbReference type="Proteomes" id="UP001196843">
    <property type="component" value="Unassembled WGS sequence"/>
</dbReference>
<dbReference type="EMBL" id="JAEUAW010000002">
    <property type="protein sequence ID" value="MBW9092623.1"/>
    <property type="molecule type" value="Genomic_DNA"/>
</dbReference>
<feature type="transmembrane region" description="Helical" evidence="3">
    <location>
        <begin position="30"/>
        <end position="55"/>
    </location>
</feature>
<keyword evidence="3" id="KW-1133">Transmembrane helix</keyword>
<keyword evidence="3" id="KW-0472">Membrane</keyword>